<evidence type="ECO:0000313" key="2">
    <source>
        <dbReference type="EMBL" id="SDK54663.1"/>
    </source>
</evidence>
<reference evidence="3" key="1">
    <citation type="submission" date="2016-10" db="EMBL/GenBank/DDBJ databases">
        <authorList>
            <person name="Varghese N."/>
            <person name="Submissions S."/>
        </authorList>
    </citation>
    <scope>NUCLEOTIDE SEQUENCE [LARGE SCALE GENOMIC DNA]</scope>
    <source>
        <strain evidence="3">DSM 16995</strain>
    </source>
</reference>
<dbReference type="Pfam" id="PF07963">
    <property type="entry name" value="N_methyl"/>
    <property type="match status" value="1"/>
</dbReference>
<keyword evidence="1" id="KW-0472">Membrane</keyword>
<dbReference type="Proteomes" id="UP000199053">
    <property type="component" value="Unassembled WGS sequence"/>
</dbReference>
<organism evidence="2 3">
    <name type="scientific">Maridesulfovibrio ferrireducens</name>
    <dbReference type="NCBI Taxonomy" id="246191"/>
    <lineage>
        <taxon>Bacteria</taxon>
        <taxon>Pseudomonadati</taxon>
        <taxon>Thermodesulfobacteriota</taxon>
        <taxon>Desulfovibrionia</taxon>
        <taxon>Desulfovibrionales</taxon>
        <taxon>Desulfovibrionaceae</taxon>
        <taxon>Maridesulfovibrio</taxon>
    </lineage>
</organism>
<keyword evidence="1" id="KW-0812">Transmembrane</keyword>
<keyword evidence="3" id="KW-1185">Reference proteome</keyword>
<keyword evidence="1" id="KW-1133">Transmembrane helix</keyword>
<accession>A0A1G9CSK0</accession>
<dbReference type="InterPro" id="IPR012902">
    <property type="entry name" value="N_methyl_site"/>
</dbReference>
<dbReference type="AlphaFoldDB" id="A0A1G9CSK0"/>
<dbReference type="OrthoDB" id="5456399at2"/>
<gene>
    <name evidence="2" type="ORF">SAMN05660337_0780</name>
</gene>
<dbReference type="NCBIfam" id="TIGR02532">
    <property type="entry name" value="IV_pilin_GFxxxE"/>
    <property type="match status" value="1"/>
</dbReference>
<dbReference type="RefSeq" id="WP_092158394.1">
    <property type="nucleotide sequence ID" value="NZ_FNGA01000001.1"/>
</dbReference>
<evidence type="ECO:0000256" key="1">
    <source>
        <dbReference type="SAM" id="Phobius"/>
    </source>
</evidence>
<dbReference type="EMBL" id="FNGA01000001">
    <property type="protein sequence ID" value="SDK54663.1"/>
    <property type="molecule type" value="Genomic_DNA"/>
</dbReference>
<protein>
    <submittedName>
        <fullName evidence="2">Prepilin-type N-terminal cleavage/methylation domain-containing protein</fullName>
    </submittedName>
</protein>
<evidence type="ECO:0000313" key="3">
    <source>
        <dbReference type="Proteomes" id="UP000199053"/>
    </source>
</evidence>
<name>A0A1G9CSK0_9BACT</name>
<dbReference type="STRING" id="246191.SAMN05660337_0780"/>
<feature type="transmembrane region" description="Helical" evidence="1">
    <location>
        <begin position="6"/>
        <end position="29"/>
    </location>
</feature>
<proteinExistence type="predicted"/>
<sequence>MPDKNGFSLIEIIVALTIAATLSITFLGVQRQSALMAQISKDSWNVLNLSQDILAHKYPDGLAVVSSGWIPWPGPPEGHFRVGLETISSIGVGHYLIETQSGDYTMGWKVYRVSHRNQNNR</sequence>